<accession>A0A0F9LZJ2</accession>
<name>A0A0F9LZJ2_9ZZZZ</name>
<protein>
    <submittedName>
        <fullName evidence="1">Uncharacterized protein</fullName>
    </submittedName>
</protein>
<organism evidence="1">
    <name type="scientific">marine sediment metagenome</name>
    <dbReference type="NCBI Taxonomy" id="412755"/>
    <lineage>
        <taxon>unclassified sequences</taxon>
        <taxon>metagenomes</taxon>
        <taxon>ecological metagenomes</taxon>
    </lineage>
</organism>
<comment type="caution">
    <text evidence="1">The sequence shown here is derived from an EMBL/GenBank/DDBJ whole genome shotgun (WGS) entry which is preliminary data.</text>
</comment>
<sequence>MPNVKVTNIGVWQADGIAVTYKIETEDPEYQISLTEHALPASADFARLNALQVHKVKTLTQSDPV</sequence>
<dbReference type="AlphaFoldDB" id="A0A0F9LZJ2"/>
<gene>
    <name evidence="1" type="ORF">LCGC14_1446640</name>
</gene>
<dbReference type="EMBL" id="LAZR01009919">
    <property type="protein sequence ID" value="KKM69845.1"/>
    <property type="molecule type" value="Genomic_DNA"/>
</dbReference>
<evidence type="ECO:0000313" key="1">
    <source>
        <dbReference type="EMBL" id="KKM69845.1"/>
    </source>
</evidence>
<reference evidence="1" key="1">
    <citation type="journal article" date="2015" name="Nature">
        <title>Complex archaea that bridge the gap between prokaryotes and eukaryotes.</title>
        <authorList>
            <person name="Spang A."/>
            <person name="Saw J.H."/>
            <person name="Jorgensen S.L."/>
            <person name="Zaremba-Niedzwiedzka K."/>
            <person name="Martijn J."/>
            <person name="Lind A.E."/>
            <person name="van Eijk R."/>
            <person name="Schleper C."/>
            <person name="Guy L."/>
            <person name="Ettema T.J."/>
        </authorList>
    </citation>
    <scope>NUCLEOTIDE SEQUENCE</scope>
</reference>
<proteinExistence type="predicted"/>